<dbReference type="PANTHER" id="PTHR16509:SF1">
    <property type="entry name" value="MANGANESE-DEPENDENT ADP-RIBOSE_CDP-ALCOHOL DIPHOSPHATASE"/>
    <property type="match status" value="1"/>
</dbReference>
<reference evidence="2" key="3">
    <citation type="submission" date="2025-09" db="UniProtKB">
        <authorList>
            <consortium name="Ensembl"/>
        </authorList>
    </citation>
    <scope>IDENTIFICATION</scope>
</reference>
<dbReference type="InterPro" id="IPR004843">
    <property type="entry name" value="Calcineurin-like_PHP"/>
</dbReference>
<reference evidence="2" key="1">
    <citation type="submission" date="2020-06" db="EMBL/GenBank/DDBJ databases">
        <authorList>
            <consortium name="Wellcome Sanger Institute Data Sharing"/>
        </authorList>
    </citation>
    <scope>NUCLEOTIDE SEQUENCE [LARGE SCALE GENOMIC DNA]</scope>
</reference>
<dbReference type="AlphaFoldDB" id="A0A8C5DGZ3"/>
<evidence type="ECO:0000259" key="1">
    <source>
        <dbReference type="Pfam" id="PF00149"/>
    </source>
</evidence>
<gene>
    <name evidence="2" type="primary">adprm</name>
</gene>
<keyword evidence="3" id="KW-1185">Reference proteome</keyword>
<dbReference type="PANTHER" id="PTHR16509">
    <property type="match status" value="1"/>
</dbReference>
<dbReference type="GO" id="GO:0030145">
    <property type="term" value="F:manganese ion binding"/>
    <property type="evidence" value="ECO:0007669"/>
    <property type="project" value="TreeGrafter"/>
</dbReference>
<protein>
    <recommendedName>
        <fullName evidence="1">Calcineurin-like phosphoesterase domain-containing protein</fullName>
    </recommendedName>
</protein>
<name>A0A8C5DGZ3_GOUWI</name>
<dbReference type="Gene3D" id="3.60.21.10">
    <property type="match status" value="1"/>
</dbReference>
<dbReference type="RefSeq" id="XP_028331978.1">
    <property type="nucleotide sequence ID" value="XM_028476177.1"/>
</dbReference>
<dbReference type="GO" id="GO:0008663">
    <property type="term" value="F:2',3'-cyclic-nucleotide 2'-phosphodiesterase activity"/>
    <property type="evidence" value="ECO:0007669"/>
    <property type="project" value="TreeGrafter"/>
</dbReference>
<accession>A0A8C5DGZ3</accession>
<evidence type="ECO:0000313" key="3">
    <source>
        <dbReference type="Proteomes" id="UP000694680"/>
    </source>
</evidence>
<dbReference type="Pfam" id="PF00149">
    <property type="entry name" value="Metallophos"/>
    <property type="match status" value="1"/>
</dbReference>
<dbReference type="GO" id="GO:0047734">
    <property type="term" value="F:CDP-glycerol diphosphatase activity"/>
    <property type="evidence" value="ECO:0007669"/>
    <property type="project" value="TreeGrafter"/>
</dbReference>
<dbReference type="GeneID" id="114481382"/>
<dbReference type="GO" id="GO:0047631">
    <property type="term" value="F:ADP-ribose diphosphatase activity"/>
    <property type="evidence" value="ECO:0007669"/>
    <property type="project" value="TreeGrafter"/>
</dbReference>
<dbReference type="Proteomes" id="UP000694680">
    <property type="component" value="Chromosome 19"/>
</dbReference>
<sequence>MEVPSSSPGQTPLFSFGVIADVQFADINDGFNFTGTNRRYYRSSLKLLYNALRTWSQSTVRPTFILQLGDLIDGVNKRTGASQRALDTVLAALRGRGPAQVHHVWGNHELYNFQRSELLLSELNSAPQGHTAIPGIYAYLFRPMVGFVFVVLDGYDVSPLGREEHSEEYQSALRLLRQSNSKQDLNSPPPGTIYDMFSPRFTMFNGGFSQDQLDWLDHVLCRADQDQDKVTIICHLPVHPLSTSRTCLAWNYEQLLAVIRAHTSVVCYMAGHDHDGGYCHDEETGVHYVTFEGVIETPPDSDAFSTVYVYRDRMVLEGRGRTPHREMVFP</sequence>
<proteinExistence type="predicted"/>
<dbReference type="SUPFAM" id="SSF56300">
    <property type="entry name" value="Metallo-dependent phosphatases"/>
    <property type="match status" value="1"/>
</dbReference>
<dbReference type="Ensembl" id="ENSGWIT00000007377.1">
    <property type="protein sequence ID" value="ENSGWIP00000006666.1"/>
    <property type="gene ID" value="ENSGWIG00000003875.1"/>
</dbReference>
<dbReference type="InterPro" id="IPR029052">
    <property type="entry name" value="Metallo-depent_PP-like"/>
</dbReference>
<evidence type="ECO:0000313" key="2">
    <source>
        <dbReference type="Ensembl" id="ENSGWIP00000006666.1"/>
    </source>
</evidence>
<feature type="domain" description="Calcineurin-like phosphoesterase" evidence="1">
    <location>
        <begin position="16"/>
        <end position="275"/>
    </location>
</feature>
<dbReference type="CTD" id="56985"/>
<organism evidence="2 3">
    <name type="scientific">Gouania willdenowi</name>
    <name type="common">Blunt-snouted clingfish</name>
    <name type="synonym">Lepadogaster willdenowi</name>
    <dbReference type="NCBI Taxonomy" id="441366"/>
    <lineage>
        <taxon>Eukaryota</taxon>
        <taxon>Metazoa</taxon>
        <taxon>Chordata</taxon>
        <taxon>Craniata</taxon>
        <taxon>Vertebrata</taxon>
        <taxon>Euteleostomi</taxon>
        <taxon>Actinopterygii</taxon>
        <taxon>Neopterygii</taxon>
        <taxon>Teleostei</taxon>
        <taxon>Neoteleostei</taxon>
        <taxon>Acanthomorphata</taxon>
        <taxon>Ovalentaria</taxon>
        <taxon>Blenniimorphae</taxon>
        <taxon>Blenniiformes</taxon>
        <taxon>Gobiesocoidei</taxon>
        <taxon>Gobiesocidae</taxon>
        <taxon>Gobiesocinae</taxon>
        <taxon>Gouania</taxon>
    </lineage>
</organism>
<reference evidence="2" key="2">
    <citation type="submission" date="2025-08" db="UniProtKB">
        <authorList>
            <consortium name="Ensembl"/>
        </authorList>
    </citation>
    <scope>IDENTIFICATION</scope>
</reference>